<evidence type="ECO:0000313" key="2">
    <source>
        <dbReference type="Proteomes" id="UP000199258"/>
    </source>
</evidence>
<dbReference type="EMBL" id="FNDT01000007">
    <property type="protein sequence ID" value="SDI19087.1"/>
    <property type="molecule type" value="Genomic_DNA"/>
</dbReference>
<protein>
    <recommendedName>
        <fullName evidence="3">EspG family protein</fullName>
    </recommendedName>
</protein>
<dbReference type="OrthoDB" id="4793414at2"/>
<keyword evidence="2" id="KW-1185">Reference proteome</keyword>
<name>A0A1G8IJX0_9MICC</name>
<organism evidence="1 2">
    <name type="scientific">Arthrobacter subterraneus</name>
    <dbReference type="NCBI Taxonomy" id="335973"/>
    <lineage>
        <taxon>Bacteria</taxon>
        <taxon>Bacillati</taxon>
        <taxon>Actinomycetota</taxon>
        <taxon>Actinomycetes</taxon>
        <taxon>Micrococcales</taxon>
        <taxon>Micrococcaceae</taxon>
        <taxon>Arthrobacter</taxon>
    </lineage>
</organism>
<gene>
    <name evidence="1" type="ORF">SAMN04488693_10746</name>
</gene>
<evidence type="ECO:0000313" key="1">
    <source>
        <dbReference type="EMBL" id="SDI19087.1"/>
    </source>
</evidence>
<evidence type="ECO:0008006" key="3">
    <source>
        <dbReference type="Google" id="ProtNLM"/>
    </source>
</evidence>
<dbReference type="STRING" id="335973.SAMN04488693_10746"/>
<proteinExistence type="predicted"/>
<reference evidence="1 2" key="1">
    <citation type="submission" date="2016-10" db="EMBL/GenBank/DDBJ databases">
        <authorList>
            <person name="de Groot N.N."/>
        </authorList>
    </citation>
    <scope>NUCLEOTIDE SEQUENCE [LARGE SCALE GENOMIC DNA]</scope>
    <source>
        <strain evidence="1 2">NP_1H</strain>
    </source>
</reference>
<dbReference type="Proteomes" id="UP000199258">
    <property type="component" value="Unassembled WGS sequence"/>
</dbReference>
<sequence length="262" mass="28110">MTAQPIEWTTRDLESARKVLALTPEESQGLPTLTDEEIVALDGIEREQFVALPFLEKHEEQKYLAATVALRSLMSKGIAFPVVEEGYNEPTRLNANERVTGIMTLRRTASRIVTGQRTSQAGRHWLFAYLHDESVLEEEVNDGGIHAFVVYPASRLAERLAVLGDPENCAAADSSPVVLEQATFEEAGAPLLAQSRAVTVYTGASGGPETFTNLTVYSAPDSVKTLTAEKASGAVTFTVTGVSASSLRAALQSVVDAPAEST</sequence>
<accession>A0A1G8IJX0</accession>
<dbReference type="RefSeq" id="WP_090586259.1">
    <property type="nucleotide sequence ID" value="NZ_FNDT01000007.1"/>
</dbReference>
<dbReference type="AlphaFoldDB" id="A0A1G8IJX0"/>